<dbReference type="Gene3D" id="3.30.1370.110">
    <property type="match status" value="1"/>
</dbReference>
<keyword evidence="3" id="KW-1185">Reference proteome</keyword>
<gene>
    <name evidence="2" type="primary">smrA</name>
    <name evidence="2" type="ORF">A9E74_02375</name>
</gene>
<dbReference type="EMBL" id="MCRI01000035">
    <property type="protein sequence ID" value="ODN65896.1"/>
    <property type="molecule type" value="Genomic_DNA"/>
</dbReference>
<dbReference type="PANTHER" id="PTHR35562">
    <property type="entry name" value="DNA ENDONUCLEASE SMRA-RELATED"/>
    <property type="match status" value="1"/>
</dbReference>
<dbReference type="SMART" id="SM00463">
    <property type="entry name" value="SMR"/>
    <property type="match status" value="1"/>
</dbReference>
<dbReference type="EC" id="3.1.-.-" evidence="2"/>
<proteinExistence type="predicted"/>
<feature type="domain" description="Smr" evidence="1">
    <location>
        <begin position="96"/>
        <end position="177"/>
    </location>
</feature>
<protein>
    <submittedName>
        <fullName evidence="2">Putative DNA endonuclease SmrA</fullName>
        <ecNumber evidence="2">3.1.-.-</ecNumber>
    </submittedName>
</protein>
<keyword evidence="2" id="KW-0378">Hydrolase</keyword>
<dbReference type="PROSITE" id="PS50828">
    <property type="entry name" value="SMR"/>
    <property type="match status" value="1"/>
</dbReference>
<dbReference type="InterPro" id="IPR002625">
    <property type="entry name" value="Smr_dom"/>
</dbReference>
<organism evidence="2 3">
    <name type="scientific">Methylophaga muralis</name>
    <dbReference type="NCBI Taxonomy" id="291169"/>
    <lineage>
        <taxon>Bacteria</taxon>
        <taxon>Pseudomonadati</taxon>
        <taxon>Pseudomonadota</taxon>
        <taxon>Gammaproteobacteria</taxon>
        <taxon>Thiotrichales</taxon>
        <taxon>Piscirickettsiaceae</taxon>
        <taxon>Methylophaga</taxon>
    </lineage>
</organism>
<comment type="caution">
    <text evidence="2">The sequence shown here is derived from an EMBL/GenBank/DDBJ whole genome shotgun (WGS) entry which is preliminary data.</text>
</comment>
<evidence type="ECO:0000259" key="1">
    <source>
        <dbReference type="PROSITE" id="PS50828"/>
    </source>
</evidence>
<dbReference type="InterPro" id="IPR036063">
    <property type="entry name" value="Smr_dom_sf"/>
</dbReference>
<dbReference type="AlphaFoldDB" id="A0A1E3GQP2"/>
<dbReference type="GO" id="GO:0004519">
    <property type="term" value="F:endonuclease activity"/>
    <property type="evidence" value="ECO:0007669"/>
    <property type="project" value="UniProtKB-KW"/>
</dbReference>
<dbReference type="Proteomes" id="UP000094379">
    <property type="component" value="Unassembled WGS sequence"/>
</dbReference>
<dbReference type="PATRIC" id="fig|291169.3.peg.2393"/>
<keyword evidence="2" id="KW-0255">Endonuclease</keyword>
<keyword evidence="2" id="KW-0540">Nuclease</keyword>
<dbReference type="RefSeq" id="WP_069296768.1">
    <property type="nucleotide sequence ID" value="NZ_MCRI01000035.1"/>
</dbReference>
<name>A0A1E3GQP2_9GAMM</name>
<accession>A0A1E3GQP2</accession>
<dbReference type="Pfam" id="PF01713">
    <property type="entry name" value="Smr"/>
    <property type="match status" value="1"/>
</dbReference>
<reference evidence="2 3" key="1">
    <citation type="submission" date="2016-07" db="EMBL/GenBank/DDBJ databases">
        <title>Draft Genome Sequence of Methylophaga muralis Bur 1.</title>
        <authorList>
            <person name="Vasilenko O.V."/>
            <person name="Doronina N.V."/>
            <person name="Shmareva M.N."/>
            <person name="Tarlachkov S.V."/>
            <person name="Mustakhimov I."/>
            <person name="Trotsenko Y.A."/>
        </authorList>
    </citation>
    <scope>NUCLEOTIDE SEQUENCE [LARGE SCALE GENOMIC DNA]</scope>
    <source>
        <strain evidence="2 3">Bur 1</strain>
    </source>
</reference>
<dbReference type="PANTHER" id="PTHR35562:SF2">
    <property type="entry name" value="DNA ENDONUCLEASE SMRA-RELATED"/>
    <property type="match status" value="1"/>
</dbReference>
<sequence>MSKDKNIDEELELFRAEMSDAEPIKHDKLLHIKPPPQPKVRKHIPTDLVNDQSEFSSLFAPETVGNEEYLEYRGDGIQNRQFAKLKNGKVHLEAELDLHGLTLAKAEPTLSHFLEQCQQEKIRCVRIIHGKGWGSRDNKPVLKSKLNHWLRQSDAVLAFCSATIEDGGTGALYVLLKRQFEK</sequence>
<dbReference type="SUPFAM" id="SSF160443">
    <property type="entry name" value="SMR domain-like"/>
    <property type="match status" value="1"/>
</dbReference>
<evidence type="ECO:0000313" key="3">
    <source>
        <dbReference type="Proteomes" id="UP000094379"/>
    </source>
</evidence>
<dbReference type="STRING" id="291169.A9E74_02375"/>
<dbReference type="GO" id="GO:0016787">
    <property type="term" value="F:hydrolase activity"/>
    <property type="evidence" value="ECO:0007669"/>
    <property type="project" value="UniProtKB-KW"/>
</dbReference>
<evidence type="ECO:0000313" key="2">
    <source>
        <dbReference type="EMBL" id="ODN65896.1"/>
    </source>
</evidence>